<keyword evidence="7" id="KW-0406">Ion transport</keyword>
<evidence type="ECO:0000313" key="15">
    <source>
        <dbReference type="Proteomes" id="UP001138757"/>
    </source>
</evidence>
<sequence length="866" mass="93647">MAIETGGEQGEDEGMITPKHARDLPALKGLLLSTSLAALAVFSYPALAQEGVASSQNGGNLDESGLEDIVVTARFVNENVQDTPMAISAQTDTQLKAANVTNIGTLGSVIPNLQTMPGHSYSAGTPRISLRGVQQGASSSLAVPPALAIYTDDVYHSTTAGSDLDFTDVVRVEVNRGPQSTLSGNASIGGSIKLFTQDPKGDGSGFISLGYGVRKHMEASGAIDLGITPNLSMRMLGHFNSQTGFGNRLDFSCMMDKLGTPALKGSVPYFQPDSANRGCVIGHTGGGTTSVGQVKLLWKPMDDVSLLLTVRHREEDLEETPEVTLGFQPSCVQPVAGYPAGIGQQPCPAPASNQVYYLAAYKAFGVLQDNRFVVPMRNGGIYDTYGTMCRPLLDKSGKVGTAGFPSDFPVGLCYDQGKTAHHTLVSGKLQAALSDNVNVTAIGGYTDYRNEFTQNGDNSPLGSLLSHFINLDEMWSGELRFDGKLFDDRLQWVLGGFAVKTDGYQNNNIGFVTTYQLSSVHGINKSQSAFAHLDFNITDAWRVSGGGRYSHTNIAITIDNPQAVTVTVPISAIENRWDWLISTDYKITDDILVYASAASGSRPPGLTTIVNTARQLSPTSAEDLISYELGLKADWLDRRLRTNITAFYMDYRKLATSVQGTECKNQPGPIATWFNVNANTAAGVAICQQFPGTSDPINFFNNVGIPAKVKGIEFEITAIPIHGLRIDWSGGYNKFTTSIVPPAPGSLFPGNLRQPELNMHANISYDIETSIGTFTPRADWNFVSKQTWDTAPNAHAPDPAFVIDAYAIWNAQLQYEAPSRDWTATFSVTNVANKWYHYQNQLLGGINYSTRVAPPREWMLTIRKDF</sequence>
<keyword evidence="9 11" id="KW-0472">Membrane</keyword>
<dbReference type="RefSeq" id="WP_214621158.1">
    <property type="nucleotide sequence ID" value="NZ_JAHGAW010000001.1"/>
</dbReference>
<keyword evidence="15" id="KW-1185">Reference proteome</keyword>
<dbReference type="GO" id="GO:0009279">
    <property type="term" value="C:cell outer membrane"/>
    <property type="evidence" value="ECO:0007669"/>
    <property type="project" value="UniProtKB-SubCell"/>
</dbReference>
<dbReference type="PANTHER" id="PTHR32552">
    <property type="entry name" value="FERRICHROME IRON RECEPTOR-RELATED"/>
    <property type="match status" value="1"/>
</dbReference>
<evidence type="ECO:0000256" key="4">
    <source>
        <dbReference type="ARBA" id="ARBA00022496"/>
    </source>
</evidence>
<keyword evidence="5" id="KW-0812">Transmembrane</keyword>
<dbReference type="InterPro" id="IPR039426">
    <property type="entry name" value="TonB-dep_rcpt-like"/>
</dbReference>
<protein>
    <submittedName>
        <fullName evidence="14">TonB-dependent receptor</fullName>
    </submittedName>
</protein>
<evidence type="ECO:0000256" key="2">
    <source>
        <dbReference type="ARBA" id="ARBA00022448"/>
    </source>
</evidence>
<keyword evidence="6" id="KW-0408">Iron</keyword>
<dbReference type="GO" id="GO:0006826">
    <property type="term" value="P:iron ion transport"/>
    <property type="evidence" value="ECO:0007669"/>
    <property type="project" value="UniProtKB-KW"/>
</dbReference>
<evidence type="ECO:0000256" key="9">
    <source>
        <dbReference type="ARBA" id="ARBA00023136"/>
    </source>
</evidence>
<dbReference type="EMBL" id="JAHGAW010000001">
    <property type="protein sequence ID" value="MBT2185399.1"/>
    <property type="molecule type" value="Genomic_DNA"/>
</dbReference>
<dbReference type="Pfam" id="PF00593">
    <property type="entry name" value="TonB_dep_Rec_b-barrel"/>
    <property type="match status" value="1"/>
</dbReference>
<organism evidence="14 15">
    <name type="scientific">Sphingobium nicotianae</name>
    <dbReference type="NCBI Taxonomy" id="2782607"/>
    <lineage>
        <taxon>Bacteria</taxon>
        <taxon>Pseudomonadati</taxon>
        <taxon>Pseudomonadota</taxon>
        <taxon>Alphaproteobacteria</taxon>
        <taxon>Sphingomonadales</taxon>
        <taxon>Sphingomonadaceae</taxon>
        <taxon>Sphingobium</taxon>
    </lineage>
</organism>
<dbReference type="Proteomes" id="UP001138757">
    <property type="component" value="Unassembled WGS sequence"/>
</dbReference>
<comment type="similarity">
    <text evidence="11">Belongs to the TonB-dependent receptor family.</text>
</comment>
<dbReference type="InterPro" id="IPR036942">
    <property type="entry name" value="Beta-barrel_TonB_sf"/>
</dbReference>
<evidence type="ECO:0000256" key="8">
    <source>
        <dbReference type="ARBA" id="ARBA00023077"/>
    </source>
</evidence>
<name>A0A9X1AII3_9SPHN</name>
<evidence type="ECO:0000259" key="13">
    <source>
        <dbReference type="Pfam" id="PF07715"/>
    </source>
</evidence>
<keyword evidence="4" id="KW-0410">Iron transport</keyword>
<evidence type="ECO:0000256" key="3">
    <source>
        <dbReference type="ARBA" id="ARBA00022452"/>
    </source>
</evidence>
<dbReference type="Gene3D" id="2.40.170.20">
    <property type="entry name" value="TonB-dependent receptor, beta-barrel domain"/>
    <property type="match status" value="2"/>
</dbReference>
<dbReference type="InterPro" id="IPR012910">
    <property type="entry name" value="Plug_dom"/>
</dbReference>
<keyword evidence="14" id="KW-0675">Receptor</keyword>
<evidence type="ECO:0000256" key="5">
    <source>
        <dbReference type="ARBA" id="ARBA00022692"/>
    </source>
</evidence>
<comment type="subcellular location">
    <subcellularLocation>
        <location evidence="1">Cell outer membrane</location>
        <topology evidence="1">Multi-pass membrane protein</topology>
    </subcellularLocation>
</comment>
<feature type="domain" description="TonB-dependent receptor-like beta-barrel" evidence="12">
    <location>
        <begin position="373"/>
        <end position="831"/>
    </location>
</feature>
<evidence type="ECO:0000313" key="14">
    <source>
        <dbReference type="EMBL" id="MBT2185399.1"/>
    </source>
</evidence>
<keyword evidence="3" id="KW-1134">Transmembrane beta strand</keyword>
<dbReference type="Pfam" id="PF07715">
    <property type="entry name" value="Plug"/>
    <property type="match status" value="1"/>
</dbReference>
<evidence type="ECO:0000256" key="7">
    <source>
        <dbReference type="ARBA" id="ARBA00023065"/>
    </source>
</evidence>
<gene>
    <name evidence="14" type="ORF">KK488_00360</name>
</gene>
<dbReference type="InterPro" id="IPR000531">
    <property type="entry name" value="Beta-barrel_TonB"/>
</dbReference>
<dbReference type="AlphaFoldDB" id="A0A9X1AII3"/>
<proteinExistence type="inferred from homology"/>
<evidence type="ECO:0000256" key="10">
    <source>
        <dbReference type="ARBA" id="ARBA00023237"/>
    </source>
</evidence>
<evidence type="ECO:0000256" key="11">
    <source>
        <dbReference type="RuleBase" id="RU003357"/>
    </source>
</evidence>
<feature type="domain" description="TonB-dependent receptor plug" evidence="13">
    <location>
        <begin position="80"/>
        <end position="190"/>
    </location>
</feature>
<dbReference type="PANTHER" id="PTHR32552:SF81">
    <property type="entry name" value="TONB-DEPENDENT OUTER MEMBRANE RECEPTOR"/>
    <property type="match status" value="1"/>
</dbReference>
<evidence type="ECO:0000256" key="6">
    <source>
        <dbReference type="ARBA" id="ARBA00023004"/>
    </source>
</evidence>
<accession>A0A9X1AII3</accession>
<keyword evidence="2" id="KW-0813">Transport</keyword>
<keyword evidence="10" id="KW-0998">Cell outer membrane</keyword>
<reference evidence="14" key="1">
    <citation type="submission" date="2021-05" db="EMBL/GenBank/DDBJ databases">
        <title>Genome of Sphingobium sp. strain.</title>
        <authorList>
            <person name="Fan R."/>
        </authorList>
    </citation>
    <scope>NUCLEOTIDE SEQUENCE</scope>
    <source>
        <strain evidence="14">H33</strain>
    </source>
</reference>
<comment type="caution">
    <text evidence="14">The sequence shown here is derived from an EMBL/GenBank/DDBJ whole genome shotgun (WGS) entry which is preliminary data.</text>
</comment>
<evidence type="ECO:0000256" key="1">
    <source>
        <dbReference type="ARBA" id="ARBA00004571"/>
    </source>
</evidence>
<keyword evidence="8 11" id="KW-0798">TonB box</keyword>
<dbReference type="SUPFAM" id="SSF56935">
    <property type="entry name" value="Porins"/>
    <property type="match status" value="1"/>
</dbReference>
<evidence type="ECO:0000259" key="12">
    <source>
        <dbReference type="Pfam" id="PF00593"/>
    </source>
</evidence>